<sequence>MSATRTKHLALGGASPRRKHAPSKHNFKLPWQLAWPRKCAVKDHSAKLVGIADQLGDPPFGLVHRRLVLAFSIVVFWIIGRHNTVSWNCSAICRLLFFTADLICSFRAQHTGTKGEDKTFWRLTE</sequence>
<dbReference type="PaxDb" id="4113-PGSC0003DMT400097582"/>
<dbReference type="EnsemblPlants" id="PGSC0003DMT400097582">
    <property type="protein sequence ID" value="PGSC0003DMT400097582"/>
    <property type="gene ID" value="PGSC0003DMG400047153"/>
</dbReference>
<dbReference type="AlphaFoldDB" id="M1E0Y3"/>
<organism evidence="2 3">
    <name type="scientific">Solanum tuberosum</name>
    <name type="common">Potato</name>
    <dbReference type="NCBI Taxonomy" id="4113"/>
    <lineage>
        <taxon>Eukaryota</taxon>
        <taxon>Viridiplantae</taxon>
        <taxon>Streptophyta</taxon>
        <taxon>Embryophyta</taxon>
        <taxon>Tracheophyta</taxon>
        <taxon>Spermatophyta</taxon>
        <taxon>Magnoliopsida</taxon>
        <taxon>eudicotyledons</taxon>
        <taxon>Gunneridae</taxon>
        <taxon>Pentapetalae</taxon>
        <taxon>asterids</taxon>
        <taxon>lamiids</taxon>
        <taxon>Solanales</taxon>
        <taxon>Solanaceae</taxon>
        <taxon>Solanoideae</taxon>
        <taxon>Solaneae</taxon>
        <taxon>Solanum</taxon>
    </lineage>
</organism>
<reference evidence="3" key="1">
    <citation type="journal article" date="2011" name="Nature">
        <title>Genome sequence and analysis of the tuber crop potato.</title>
        <authorList>
            <consortium name="The Potato Genome Sequencing Consortium"/>
        </authorList>
    </citation>
    <scope>NUCLEOTIDE SEQUENCE [LARGE SCALE GENOMIC DNA]</scope>
    <source>
        <strain evidence="3">cv. DM1-3 516 R44</strain>
    </source>
</reference>
<dbReference type="Gramene" id="PGSC0003DMT400097582">
    <property type="protein sequence ID" value="PGSC0003DMT400097582"/>
    <property type="gene ID" value="PGSC0003DMG400047153"/>
</dbReference>
<evidence type="ECO:0000256" key="1">
    <source>
        <dbReference type="SAM" id="MobiDB-lite"/>
    </source>
</evidence>
<protein>
    <submittedName>
        <fullName evidence="2">Uncharacterized protein</fullName>
    </submittedName>
</protein>
<dbReference type="HOGENOM" id="CLU_1996645_0_0_1"/>
<name>M1E0Y3_SOLTU</name>
<feature type="region of interest" description="Disordered" evidence="1">
    <location>
        <begin position="1"/>
        <end position="23"/>
    </location>
</feature>
<dbReference type="InParanoid" id="M1E0Y3"/>
<evidence type="ECO:0000313" key="3">
    <source>
        <dbReference type="Proteomes" id="UP000011115"/>
    </source>
</evidence>
<accession>M1E0Y3</accession>
<evidence type="ECO:0000313" key="2">
    <source>
        <dbReference type="EnsemblPlants" id="PGSC0003DMT400097582"/>
    </source>
</evidence>
<reference evidence="2" key="2">
    <citation type="submission" date="2015-06" db="UniProtKB">
        <authorList>
            <consortium name="EnsemblPlants"/>
        </authorList>
    </citation>
    <scope>IDENTIFICATION</scope>
    <source>
        <strain evidence="2">DM1-3 516 R44</strain>
    </source>
</reference>
<proteinExistence type="predicted"/>
<keyword evidence="3" id="KW-1185">Reference proteome</keyword>
<dbReference type="Proteomes" id="UP000011115">
    <property type="component" value="Unassembled WGS sequence"/>
</dbReference>